<feature type="signal peptide" evidence="1">
    <location>
        <begin position="1"/>
        <end position="18"/>
    </location>
</feature>
<evidence type="ECO:0000256" key="1">
    <source>
        <dbReference type="SAM" id="SignalP"/>
    </source>
</evidence>
<accession>A0ABQ8FHJ0</accession>
<proteinExistence type="predicted"/>
<gene>
    <name evidence="2" type="ORF">BASA50_003807</name>
</gene>
<evidence type="ECO:0000313" key="2">
    <source>
        <dbReference type="EMBL" id="KAH6598387.1"/>
    </source>
</evidence>
<comment type="caution">
    <text evidence="2">The sequence shown here is derived from an EMBL/GenBank/DDBJ whole genome shotgun (WGS) entry which is preliminary data.</text>
</comment>
<name>A0ABQ8FHJ0_9FUNG</name>
<feature type="chain" id="PRO_5047480827" evidence="1">
    <location>
        <begin position="19"/>
        <end position="338"/>
    </location>
</feature>
<sequence length="338" mass="37511">MQFFYLFPFVAVASYAAALPQPAGLSEKYSNNADATLASGLEARSYQPGSNSQKDSATLAELGTLLLSSKIKEVENNHADVPENVKAAGAALSESTGKLLLAYVQYFHYVTNSLKDWVENTGKDIVAVIKSGLGDAEYSKVEPSLKEANEKLTNRANGYLRLVNTALSNIKGRVGTTEKQMETIHESFVNLFEYYTDYFEKLGLQLKKFDAVDHCILCDQQLLSTSIAHLVVECEQVTGHRIQSGLVPAIQKSRLRLLGRALDPGVESVYTWLRGGVLNGEADLDQRWLDGAVEHESMGTRHDNRALAARLADFLQVAYRQYQSTLWKYHRDRLVEVG</sequence>
<dbReference type="Proteomes" id="UP001648503">
    <property type="component" value="Unassembled WGS sequence"/>
</dbReference>
<dbReference type="EMBL" id="JAFCIX010000110">
    <property type="protein sequence ID" value="KAH6598387.1"/>
    <property type="molecule type" value="Genomic_DNA"/>
</dbReference>
<organism evidence="2 3">
    <name type="scientific">Batrachochytrium salamandrivorans</name>
    <dbReference type="NCBI Taxonomy" id="1357716"/>
    <lineage>
        <taxon>Eukaryota</taxon>
        <taxon>Fungi</taxon>
        <taxon>Fungi incertae sedis</taxon>
        <taxon>Chytridiomycota</taxon>
        <taxon>Chytridiomycota incertae sedis</taxon>
        <taxon>Chytridiomycetes</taxon>
        <taxon>Rhizophydiales</taxon>
        <taxon>Rhizophydiales incertae sedis</taxon>
        <taxon>Batrachochytrium</taxon>
    </lineage>
</organism>
<keyword evidence="3" id="KW-1185">Reference proteome</keyword>
<evidence type="ECO:0000313" key="3">
    <source>
        <dbReference type="Proteomes" id="UP001648503"/>
    </source>
</evidence>
<protein>
    <submittedName>
        <fullName evidence="2">Uncharacterized protein</fullName>
    </submittedName>
</protein>
<reference evidence="2 3" key="1">
    <citation type="submission" date="2021-02" db="EMBL/GenBank/DDBJ databases">
        <title>Variation within the Batrachochytrium salamandrivorans European outbreak.</title>
        <authorList>
            <person name="Kelly M."/>
            <person name="Pasmans F."/>
            <person name="Shea T.P."/>
            <person name="Munoz J.F."/>
            <person name="Carranza S."/>
            <person name="Cuomo C.A."/>
            <person name="Martel A."/>
        </authorList>
    </citation>
    <scope>NUCLEOTIDE SEQUENCE [LARGE SCALE GENOMIC DNA]</scope>
    <source>
        <strain evidence="2 3">AMFP18/2</strain>
    </source>
</reference>
<keyword evidence="1" id="KW-0732">Signal</keyword>